<dbReference type="GeneID" id="303673775"/>
<proteinExistence type="predicted"/>
<protein>
    <submittedName>
        <fullName evidence="2">Uncharacterized protein</fullName>
    </submittedName>
</protein>
<feature type="transmembrane region" description="Helical" evidence="1">
    <location>
        <begin position="53"/>
        <end position="71"/>
    </location>
</feature>
<reference evidence="2 3" key="1">
    <citation type="submission" date="2018-06" db="EMBL/GenBank/DDBJ databases">
        <authorList>
            <consortium name="Pathogen Informatics"/>
            <person name="Doyle S."/>
        </authorList>
    </citation>
    <scope>NUCLEOTIDE SEQUENCE [LARGE SCALE GENOMIC DNA]</scope>
    <source>
        <strain evidence="2 3">NCTC13560</strain>
    </source>
</reference>
<keyword evidence="1" id="KW-0472">Membrane</keyword>
<dbReference type="AlphaFoldDB" id="A0A381FBZ0"/>
<keyword evidence="1" id="KW-0812">Transmembrane</keyword>
<dbReference type="Proteomes" id="UP000255231">
    <property type="component" value="Unassembled WGS sequence"/>
</dbReference>
<gene>
    <name evidence="2" type="ORF">NCTC13560_02356</name>
</gene>
<dbReference type="EMBL" id="UFVS01000001">
    <property type="protein sequence ID" value="SUX44096.1"/>
    <property type="molecule type" value="Genomic_DNA"/>
</dbReference>
<accession>A0A381FBZ0</accession>
<organism evidence="2 3">
    <name type="scientific">Chryseobacterium indoltheticum</name>
    <dbReference type="NCBI Taxonomy" id="254"/>
    <lineage>
        <taxon>Bacteria</taxon>
        <taxon>Pseudomonadati</taxon>
        <taxon>Bacteroidota</taxon>
        <taxon>Flavobacteriia</taxon>
        <taxon>Flavobacteriales</taxon>
        <taxon>Weeksellaceae</taxon>
        <taxon>Chryseobacterium group</taxon>
        <taxon>Chryseobacterium</taxon>
    </lineage>
</organism>
<feature type="transmembrane region" description="Helical" evidence="1">
    <location>
        <begin position="77"/>
        <end position="97"/>
    </location>
</feature>
<dbReference type="InterPro" id="IPR045385">
    <property type="entry name" value="DUF6526"/>
</dbReference>
<dbReference type="RefSeq" id="WP_228421425.1">
    <property type="nucleotide sequence ID" value="NZ_CP033929.1"/>
</dbReference>
<name>A0A381FBZ0_9FLAO</name>
<sequence>MFLMSYGKNNSIQVPHQTQIIKKLTFWKDYCSIGNMGTQNYNNHRKFYPPHHFIYLPLLLIAEIFGIYKIFNESVNQLAWILFSVLIFLILYLALMVRQHYALGLQNRIVRLEFKQRYFELFNTRSDEVEEKLNFGQIAALRFAYDEEFKELLYKALNEKMSGDQIKKSIKKWRADHHRI</sequence>
<dbReference type="Pfam" id="PF20136">
    <property type="entry name" value="DUF6526"/>
    <property type="match status" value="1"/>
</dbReference>
<keyword evidence="1" id="KW-1133">Transmembrane helix</keyword>
<evidence type="ECO:0000256" key="1">
    <source>
        <dbReference type="SAM" id="Phobius"/>
    </source>
</evidence>
<evidence type="ECO:0000313" key="2">
    <source>
        <dbReference type="EMBL" id="SUX44096.1"/>
    </source>
</evidence>
<evidence type="ECO:0000313" key="3">
    <source>
        <dbReference type="Proteomes" id="UP000255231"/>
    </source>
</evidence>